<dbReference type="EMBL" id="UINC01064895">
    <property type="protein sequence ID" value="SVB93996.1"/>
    <property type="molecule type" value="Genomic_DNA"/>
</dbReference>
<gene>
    <name evidence="1" type="ORF">METZ01_LOCUS246850</name>
</gene>
<protein>
    <submittedName>
        <fullName evidence="1">Uncharacterized protein</fullName>
    </submittedName>
</protein>
<accession>A0A382I313</accession>
<feature type="non-terminal residue" evidence="1">
    <location>
        <position position="35"/>
    </location>
</feature>
<evidence type="ECO:0000313" key="1">
    <source>
        <dbReference type="EMBL" id="SVB93996.1"/>
    </source>
</evidence>
<proteinExistence type="predicted"/>
<dbReference type="AlphaFoldDB" id="A0A382I313"/>
<organism evidence="1">
    <name type="scientific">marine metagenome</name>
    <dbReference type="NCBI Taxonomy" id="408172"/>
    <lineage>
        <taxon>unclassified sequences</taxon>
        <taxon>metagenomes</taxon>
        <taxon>ecological metagenomes</taxon>
    </lineage>
</organism>
<sequence>PASGHCGVKVEATGRSQKGWSCRSRWSTATSKPQP</sequence>
<name>A0A382I313_9ZZZZ</name>
<feature type="non-terminal residue" evidence="1">
    <location>
        <position position="1"/>
    </location>
</feature>
<reference evidence="1" key="1">
    <citation type="submission" date="2018-05" db="EMBL/GenBank/DDBJ databases">
        <authorList>
            <person name="Lanie J.A."/>
            <person name="Ng W.-L."/>
            <person name="Kazmierczak K.M."/>
            <person name="Andrzejewski T.M."/>
            <person name="Davidsen T.M."/>
            <person name="Wayne K.J."/>
            <person name="Tettelin H."/>
            <person name="Glass J.I."/>
            <person name="Rusch D."/>
            <person name="Podicherti R."/>
            <person name="Tsui H.-C.T."/>
            <person name="Winkler M.E."/>
        </authorList>
    </citation>
    <scope>NUCLEOTIDE SEQUENCE</scope>
</reference>